<evidence type="ECO:0000256" key="1">
    <source>
        <dbReference type="ARBA" id="ARBA00023002"/>
    </source>
</evidence>
<dbReference type="Gene3D" id="3.40.50.720">
    <property type="entry name" value="NAD(P)-binding Rossmann-like Domain"/>
    <property type="match status" value="1"/>
</dbReference>
<dbReference type="InterPro" id="IPR013131">
    <property type="entry name" value="Mannitol_DH_N"/>
</dbReference>
<dbReference type="Pfam" id="PF01232">
    <property type="entry name" value="Mannitol_dh"/>
    <property type="match status" value="1"/>
</dbReference>
<evidence type="ECO:0000256" key="2">
    <source>
        <dbReference type="ARBA" id="ARBA00023027"/>
    </source>
</evidence>
<evidence type="ECO:0000313" key="7">
    <source>
        <dbReference type="Proteomes" id="UP000294902"/>
    </source>
</evidence>
<dbReference type="InterPro" id="IPR013118">
    <property type="entry name" value="Mannitol_DH_C"/>
</dbReference>
<dbReference type="NCBIfam" id="NF002969">
    <property type="entry name" value="PRK03643.1"/>
    <property type="match status" value="1"/>
</dbReference>
<dbReference type="Proteomes" id="UP000294902">
    <property type="component" value="Unassembled WGS sequence"/>
</dbReference>
<proteinExistence type="predicted"/>
<keyword evidence="7" id="KW-1185">Reference proteome</keyword>
<dbReference type="GO" id="GO:0005829">
    <property type="term" value="C:cytosol"/>
    <property type="evidence" value="ECO:0007669"/>
    <property type="project" value="TreeGrafter"/>
</dbReference>
<gene>
    <name evidence="6" type="ORF">EDC18_10870</name>
</gene>
<dbReference type="GO" id="GO:0019592">
    <property type="term" value="P:mannitol catabolic process"/>
    <property type="evidence" value="ECO:0007669"/>
    <property type="project" value="TreeGrafter"/>
</dbReference>
<dbReference type="Pfam" id="PF08125">
    <property type="entry name" value="Mannitol_dh_C"/>
    <property type="match status" value="1"/>
</dbReference>
<dbReference type="SUPFAM" id="SSF48179">
    <property type="entry name" value="6-phosphogluconate dehydrogenase C-terminal domain-like"/>
    <property type="match status" value="1"/>
</dbReference>
<dbReference type="InterPro" id="IPR036291">
    <property type="entry name" value="NAD(P)-bd_dom_sf"/>
</dbReference>
<comment type="caution">
    <text evidence="6">The sequence shown here is derived from an EMBL/GenBank/DDBJ whole genome shotgun (WGS) entry which is preliminary data.</text>
</comment>
<dbReference type="InterPro" id="IPR008927">
    <property type="entry name" value="6-PGluconate_DH-like_C_sf"/>
</dbReference>
<keyword evidence="2" id="KW-0520">NAD</keyword>
<evidence type="ECO:0000313" key="6">
    <source>
        <dbReference type="EMBL" id="TCT13834.1"/>
    </source>
</evidence>
<dbReference type="GO" id="GO:0009026">
    <property type="term" value="F:tagaturonate reductase activity"/>
    <property type="evidence" value="ECO:0007669"/>
    <property type="project" value="TreeGrafter"/>
</dbReference>
<keyword evidence="1" id="KW-0560">Oxidoreductase</keyword>
<dbReference type="PRINTS" id="PR00084">
    <property type="entry name" value="MTLDHDRGNASE"/>
</dbReference>
<dbReference type="EMBL" id="SMAL01000008">
    <property type="protein sequence ID" value="TCT13834.1"/>
    <property type="molecule type" value="Genomic_DNA"/>
</dbReference>
<accession>A0A4R3MIR9</accession>
<feature type="domain" description="Mannitol dehydrogenase N-terminal" evidence="4">
    <location>
        <begin position="17"/>
        <end position="253"/>
    </location>
</feature>
<sequence length="483" mass="54916">MQKLNKNVVSKTNRPIKILQFGEGNFLRAFCDWIIQEGNDKGLINSNIAVVQPIEFGRVKELGEQDGLYTVILEGLKDGEVVRSKTVVDVIDDFINPYPEYDKYLEYAKSDDLRFVISNTTEAGIILDKNDTDFSKCPASFPGKLLALLVERYKHFKGAEDKGLIIIPCELIDKNGKELKLILNDLAKLANLDEGFINWLNNANTFCSTLVDRIVPGYPRDEIKELTEELGYEDHSIVKGEIFHLWVIETSDPKVQQEFPLDKAGLDVIFVEDLTPYKQRKVSILNGSHTAMVPVAFLYGIDTVRETVEHDVLGKFVKNTIFDEIIPTLDLPADELDKFANEVIDRYRNPYVRHELLSIALNATTKYKTRILPSVVKYVERKNELPKRLLFSLASMLVFFKGERDGETIPVSDNQEFLDMYNELWASYDGSRESVQGMVDKYLGLKDHWEVDFSGIKGANDFVVDSVYAIMKDGMKEAVKAVL</sequence>
<reference evidence="6 7" key="1">
    <citation type="submission" date="2019-03" db="EMBL/GenBank/DDBJ databases">
        <title>Genomic Encyclopedia of Type Strains, Phase IV (KMG-IV): sequencing the most valuable type-strain genomes for metagenomic binning, comparative biology and taxonomic classification.</title>
        <authorList>
            <person name="Goeker M."/>
        </authorList>
    </citation>
    <scope>NUCLEOTIDE SEQUENCE [LARGE SCALE GENOMIC DNA]</scope>
    <source>
        <strain evidence="6 7">DSM 24629</strain>
    </source>
</reference>
<protein>
    <submittedName>
        <fullName evidence="6">Tagaturonate reductase</fullName>
    </submittedName>
</protein>
<dbReference type="InterPro" id="IPR013328">
    <property type="entry name" value="6PGD_dom2"/>
</dbReference>
<dbReference type="RefSeq" id="WP_132253243.1">
    <property type="nucleotide sequence ID" value="NZ_SMAL01000008.1"/>
</dbReference>
<dbReference type="GO" id="GO:0019698">
    <property type="term" value="P:D-galacturonate catabolic process"/>
    <property type="evidence" value="ECO:0007669"/>
    <property type="project" value="TreeGrafter"/>
</dbReference>
<comment type="catalytic activity">
    <reaction evidence="3">
        <text>D-mannitol 1-phosphate + NAD(+) = beta-D-fructose 6-phosphate + NADH + H(+)</text>
        <dbReference type="Rhea" id="RHEA:19661"/>
        <dbReference type="ChEBI" id="CHEBI:15378"/>
        <dbReference type="ChEBI" id="CHEBI:57540"/>
        <dbReference type="ChEBI" id="CHEBI:57634"/>
        <dbReference type="ChEBI" id="CHEBI:57945"/>
        <dbReference type="ChEBI" id="CHEBI:61381"/>
        <dbReference type="EC" id="1.1.1.17"/>
    </reaction>
</comment>
<feature type="domain" description="Mannitol dehydrogenase C-terminal" evidence="5">
    <location>
        <begin position="273"/>
        <end position="457"/>
    </location>
</feature>
<dbReference type="InterPro" id="IPR000669">
    <property type="entry name" value="Mannitol_DH"/>
</dbReference>
<dbReference type="SUPFAM" id="SSF51735">
    <property type="entry name" value="NAD(P)-binding Rossmann-fold domains"/>
    <property type="match status" value="1"/>
</dbReference>
<evidence type="ECO:0000259" key="4">
    <source>
        <dbReference type="Pfam" id="PF01232"/>
    </source>
</evidence>
<dbReference type="PANTHER" id="PTHR30524:SF0">
    <property type="entry name" value="ALTRONATE OXIDOREDUCTASE-RELATED"/>
    <property type="match status" value="1"/>
</dbReference>
<dbReference type="PANTHER" id="PTHR30524">
    <property type="entry name" value="MANNITOL-1-PHOSPHATE 5-DEHYDROGENASE"/>
    <property type="match status" value="1"/>
</dbReference>
<evidence type="ECO:0000259" key="5">
    <source>
        <dbReference type="Pfam" id="PF08125"/>
    </source>
</evidence>
<dbReference type="GO" id="GO:0008926">
    <property type="term" value="F:mannitol-1-phosphate 5-dehydrogenase activity"/>
    <property type="evidence" value="ECO:0007669"/>
    <property type="project" value="UniProtKB-EC"/>
</dbReference>
<evidence type="ECO:0000256" key="3">
    <source>
        <dbReference type="ARBA" id="ARBA00048615"/>
    </source>
</evidence>
<dbReference type="AlphaFoldDB" id="A0A4R3MIR9"/>
<name>A0A4R3MIR9_9FIRM</name>
<dbReference type="OrthoDB" id="9768714at2"/>
<organism evidence="6 7">
    <name type="scientific">Natranaerovirga pectinivora</name>
    <dbReference type="NCBI Taxonomy" id="682400"/>
    <lineage>
        <taxon>Bacteria</taxon>
        <taxon>Bacillati</taxon>
        <taxon>Bacillota</taxon>
        <taxon>Clostridia</taxon>
        <taxon>Lachnospirales</taxon>
        <taxon>Natranaerovirgaceae</taxon>
        <taxon>Natranaerovirga</taxon>
    </lineage>
</organism>
<dbReference type="Gene3D" id="1.10.1040.10">
    <property type="entry name" value="N-(1-d-carboxylethyl)-l-norvaline Dehydrogenase, domain 2"/>
    <property type="match status" value="1"/>
</dbReference>